<evidence type="ECO:0000256" key="2">
    <source>
        <dbReference type="ARBA" id="ARBA00022801"/>
    </source>
</evidence>
<dbReference type="GO" id="GO:0004553">
    <property type="term" value="F:hydrolase activity, hydrolyzing O-glycosyl compounds"/>
    <property type="evidence" value="ECO:0007669"/>
    <property type="project" value="InterPro"/>
</dbReference>
<keyword evidence="2 5" id="KW-0378">Hydrolase</keyword>
<organism evidence="5 6">
    <name type="scientific">Knoellia koreensis</name>
    <dbReference type="NCBI Taxonomy" id="2730921"/>
    <lineage>
        <taxon>Bacteria</taxon>
        <taxon>Bacillati</taxon>
        <taxon>Actinomycetota</taxon>
        <taxon>Actinomycetes</taxon>
        <taxon>Micrococcales</taxon>
        <taxon>Intrasporangiaceae</taxon>
        <taxon>Knoellia</taxon>
    </lineage>
</organism>
<proteinExistence type="inferred from homology"/>
<dbReference type="EMBL" id="JABEPQ010000005">
    <property type="protein sequence ID" value="NNM47936.1"/>
    <property type="molecule type" value="Genomic_DNA"/>
</dbReference>
<feature type="domain" description="Glycoside hydrolase family 3 N-terminal" evidence="4">
    <location>
        <begin position="34"/>
        <end position="325"/>
    </location>
</feature>
<dbReference type="InterPro" id="IPR017853">
    <property type="entry name" value="GH"/>
</dbReference>
<dbReference type="PANTHER" id="PTHR30480:SF16">
    <property type="entry name" value="GLYCOSIDE HYDROLASE FAMILY 3 DOMAIN PROTEIN"/>
    <property type="match status" value="1"/>
</dbReference>
<accession>A0A849HDX4</accession>
<sequence>MGGRSRELARLALSLVQPGFVGLELPDWVRRRLDDGLGGVALFSRNIARSEQVARLTAQVHSANPDALVAVDEEGGDVTRLEYRTGSSWPGNLALGRVDDVGLTERVAAEIGALLAEVGVDLDYAPDADVNTNAANPVIGVRSFGSDAALAARHTAAWVRGLQSAGVLACAKHFPGHGDTHVDSHLAVPEAELGDEATSPALEPFRAAVAAGCAAVMSAHIRLRGWPDDRPATLVPDVMTGLLRDQLGFAGLAVSDGLEMGAVSSTVGLAEGGVLAVAAGVDALCVGGGLADPETCDAVVVALVDAVAQGRLPEARLVEAAGRVSAAAALRDDLRRAAGPPVVTSGRRAGLEAARRALEVSGTPTTTAQAPVIAQLNASQNFAVGDETPAGVVAAARDRWGEVPVHSIGPADDPRAAVAGTEGHPLWVVTRDAHRHTWMTSALEHVLAARPDAVVIDTGWPGWRPADGTALVVTHGASRASGAAVVDLLAR</sequence>
<evidence type="ECO:0000256" key="1">
    <source>
        <dbReference type="ARBA" id="ARBA00005336"/>
    </source>
</evidence>
<evidence type="ECO:0000313" key="6">
    <source>
        <dbReference type="Proteomes" id="UP000588586"/>
    </source>
</evidence>
<dbReference type="InterPro" id="IPR001764">
    <property type="entry name" value="Glyco_hydro_3_N"/>
</dbReference>
<dbReference type="InterPro" id="IPR050226">
    <property type="entry name" value="NagZ_Beta-hexosaminidase"/>
</dbReference>
<evidence type="ECO:0000259" key="4">
    <source>
        <dbReference type="Pfam" id="PF00933"/>
    </source>
</evidence>
<dbReference type="SUPFAM" id="SSF51445">
    <property type="entry name" value="(Trans)glycosidases"/>
    <property type="match status" value="1"/>
</dbReference>
<dbReference type="GO" id="GO:0009254">
    <property type="term" value="P:peptidoglycan turnover"/>
    <property type="evidence" value="ECO:0007669"/>
    <property type="project" value="TreeGrafter"/>
</dbReference>
<protein>
    <submittedName>
        <fullName evidence="5">Glycoside hydrolase family 3 protein</fullName>
    </submittedName>
</protein>
<evidence type="ECO:0000313" key="5">
    <source>
        <dbReference type="EMBL" id="NNM47936.1"/>
    </source>
</evidence>
<keyword evidence="6" id="KW-1185">Reference proteome</keyword>
<dbReference type="AlphaFoldDB" id="A0A849HDX4"/>
<evidence type="ECO:0000256" key="3">
    <source>
        <dbReference type="ARBA" id="ARBA00023295"/>
    </source>
</evidence>
<dbReference type="Pfam" id="PF00933">
    <property type="entry name" value="Glyco_hydro_3"/>
    <property type="match status" value="1"/>
</dbReference>
<comment type="caution">
    <text evidence="5">The sequence shown here is derived from an EMBL/GenBank/DDBJ whole genome shotgun (WGS) entry which is preliminary data.</text>
</comment>
<dbReference type="GO" id="GO:0005975">
    <property type="term" value="P:carbohydrate metabolic process"/>
    <property type="evidence" value="ECO:0007669"/>
    <property type="project" value="InterPro"/>
</dbReference>
<gene>
    <name evidence="5" type="ORF">HJG52_18275</name>
</gene>
<dbReference type="Gene3D" id="3.20.20.300">
    <property type="entry name" value="Glycoside hydrolase, family 3, N-terminal domain"/>
    <property type="match status" value="1"/>
</dbReference>
<reference evidence="5 6" key="1">
    <citation type="submission" date="2020-04" db="EMBL/GenBank/DDBJ databases">
        <title>Knoellia sp. isolate from air conditioner.</title>
        <authorList>
            <person name="Chea S."/>
            <person name="Kim D.-U."/>
        </authorList>
    </citation>
    <scope>NUCLEOTIDE SEQUENCE [LARGE SCALE GENOMIC DNA]</scope>
    <source>
        <strain evidence="5 6">DB2414S</strain>
    </source>
</reference>
<dbReference type="InterPro" id="IPR036962">
    <property type="entry name" value="Glyco_hydro_3_N_sf"/>
</dbReference>
<comment type="similarity">
    <text evidence="1">Belongs to the glycosyl hydrolase 3 family.</text>
</comment>
<dbReference type="PANTHER" id="PTHR30480">
    <property type="entry name" value="BETA-HEXOSAMINIDASE-RELATED"/>
    <property type="match status" value="1"/>
</dbReference>
<name>A0A849HDX4_9MICO</name>
<keyword evidence="3" id="KW-0326">Glycosidase</keyword>
<dbReference type="Proteomes" id="UP000588586">
    <property type="component" value="Unassembled WGS sequence"/>
</dbReference>